<protein>
    <submittedName>
        <fullName evidence="1">Uncharacterized protein</fullName>
    </submittedName>
</protein>
<keyword evidence="2" id="KW-1185">Reference proteome</keyword>
<evidence type="ECO:0000313" key="2">
    <source>
        <dbReference type="Proteomes" id="UP001062846"/>
    </source>
</evidence>
<reference evidence="1" key="1">
    <citation type="submission" date="2022-02" db="EMBL/GenBank/DDBJ databases">
        <title>Plant Genome Project.</title>
        <authorList>
            <person name="Zhang R.-G."/>
        </authorList>
    </citation>
    <scope>NUCLEOTIDE SEQUENCE</scope>
    <source>
        <strain evidence="1">AT1</strain>
    </source>
</reference>
<dbReference type="EMBL" id="CM046395">
    <property type="protein sequence ID" value="KAI8544311.1"/>
    <property type="molecule type" value="Genomic_DNA"/>
</dbReference>
<gene>
    <name evidence="1" type="ORF">RHMOL_Rhmol08G0286700</name>
</gene>
<sequence>MEMKRVSVEPDDITFIGVLNGCGHAGLMGSCGPNARGLKQPGRPSGAVAIYRMVIMRPPRGVRGRGRARGRGVHEDKSEAAEVMRPLPQVRTRGGRGRGRGLGEAEAEVHREEEANDFVEDIPFAEVMRSLPRIKTRGGRGRGRARGKAKVPCQEEQDAIVEDIPMEVISPPQEPVTRREEEPVIEQPQEEVALGRRRRRGRGRGRAEAQHDAHLDVGGPEDLSLLKSFRTHVAKAILEGEERGSLRLHQHSGLLRTWVVTEERFKEKVINSGLLPLCTINKNSHCNSFRISAFVERWHPETNTFHFHFGEMGITLDDVEHLLGIPVCGLAVYKVDERTPRQLLTDLLGLSEEAATNAIEVNAVKGYAVKLSWLETNFKDVNETDTEERVVCCARAYLLYVIGCTLFCDKSGGLVQLDLLPLLEDLDQVHTYGWGSSCLAYLYRNLGHASRRKTKQIGGFLILLEAWINEHFPTLHPVVDPEYTEDLPRARRWCLHSESGTSVQHYRRVLDDLLVDEVIFDPYKDRRQNFQEIAFYTGPIRAMSVVEPYLPDRVLRQFGLLQRIPADPIAPQRASRGQHTYDVDYEWTEGFWSSPDYHLVPEDKRERTPPGMPWACTDDYIPWLMVFSHPRVGRGQAPVGLRVRQGREEQVRVVLDVVHRALGDPELGAVELRQALQDVEAIFRPTFGT</sequence>
<comment type="caution">
    <text evidence="1">The sequence shown here is derived from an EMBL/GenBank/DDBJ whole genome shotgun (WGS) entry which is preliminary data.</text>
</comment>
<evidence type="ECO:0000313" key="1">
    <source>
        <dbReference type="EMBL" id="KAI8544311.1"/>
    </source>
</evidence>
<organism evidence="1 2">
    <name type="scientific">Rhododendron molle</name>
    <name type="common">Chinese azalea</name>
    <name type="synonym">Azalea mollis</name>
    <dbReference type="NCBI Taxonomy" id="49168"/>
    <lineage>
        <taxon>Eukaryota</taxon>
        <taxon>Viridiplantae</taxon>
        <taxon>Streptophyta</taxon>
        <taxon>Embryophyta</taxon>
        <taxon>Tracheophyta</taxon>
        <taxon>Spermatophyta</taxon>
        <taxon>Magnoliopsida</taxon>
        <taxon>eudicotyledons</taxon>
        <taxon>Gunneridae</taxon>
        <taxon>Pentapetalae</taxon>
        <taxon>asterids</taxon>
        <taxon>Ericales</taxon>
        <taxon>Ericaceae</taxon>
        <taxon>Ericoideae</taxon>
        <taxon>Rhodoreae</taxon>
        <taxon>Rhododendron</taxon>
    </lineage>
</organism>
<dbReference type="Proteomes" id="UP001062846">
    <property type="component" value="Chromosome 8"/>
</dbReference>
<name>A0ACC0MUQ2_RHOML</name>
<accession>A0ACC0MUQ2</accession>
<proteinExistence type="predicted"/>